<sequence>MEQSFLKVLPCQTGRLRSGKTKSSIPKVPSSFITLMDTVTIQKQPYGVVLIISPWNFPFILSFQPLIGAIAAGNSVLLKPSELTPACSQLIAELIPKYLDKVSLMKSQSLYPRRKHIPKTLVLFCETSLIVVSILIVQTVAATLTW</sequence>
<gene>
    <name evidence="5" type="ORF">SCUD_LOCUS3139</name>
</gene>
<dbReference type="Gene3D" id="3.40.605.10">
    <property type="entry name" value="Aldehyde Dehydrogenase, Chain A, domain 1"/>
    <property type="match status" value="1"/>
</dbReference>
<accession>A0A3P7XX31</accession>
<dbReference type="InterPro" id="IPR016161">
    <property type="entry name" value="Ald_DH/histidinol_DH"/>
</dbReference>
<dbReference type="InterPro" id="IPR016162">
    <property type="entry name" value="Ald_DH_N"/>
</dbReference>
<dbReference type="AlphaFoldDB" id="A0A3P7XX31"/>
<protein>
    <recommendedName>
        <fullName evidence="4">Aldehyde dehydrogenase domain-containing protein</fullName>
    </recommendedName>
</protein>
<dbReference type="Proteomes" id="UP000279833">
    <property type="component" value="Unassembled WGS sequence"/>
</dbReference>
<reference evidence="5 6" key="1">
    <citation type="submission" date="2018-11" db="EMBL/GenBank/DDBJ databases">
        <authorList>
            <consortium name="Pathogen Informatics"/>
        </authorList>
    </citation>
    <scope>NUCLEOTIDE SEQUENCE [LARGE SCALE GENOMIC DNA]</scope>
    <source>
        <strain>Dakar</strain>
        <strain evidence="6">Senegal</strain>
    </source>
</reference>
<evidence type="ECO:0000313" key="5">
    <source>
        <dbReference type="EMBL" id="VDO79666.1"/>
    </source>
</evidence>
<organism evidence="5 6">
    <name type="scientific">Schistosoma curassoni</name>
    <dbReference type="NCBI Taxonomy" id="6186"/>
    <lineage>
        <taxon>Eukaryota</taxon>
        <taxon>Metazoa</taxon>
        <taxon>Spiralia</taxon>
        <taxon>Lophotrochozoa</taxon>
        <taxon>Platyhelminthes</taxon>
        <taxon>Trematoda</taxon>
        <taxon>Digenea</taxon>
        <taxon>Strigeidida</taxon>
        <taxon>Schistosomatoidea</taxon>
        <taxon>Schistosomatidae</taxon>
        <taxon>Schistosoma</taxon>
    </lineage>
</organism>
<dbReference type="PANTHER" id="PTHR43570">
    <property type="entry name" value="ALDEHYDE DEHYDROGENASE"/>
    <property type="match status" value="1"/>
</dbReference>
<dbReference type="SUPFAM" id="SSF53720">
    <property type="entry name" value="ALDH-like"/>
    <property type="match status" value="1"/>
</dbReference>
<evidence type="ECO:0000256" key="2">
    <source>
        <dbReference type="ARBA" id="ARBA00023002"/>
    </source>
</evidence>
<keyword evidence="3" id="KW-1133">Transmembrane helix</keyword>
<name>A0A3P7XX31_9TREM</name>
<keyword evidence="3" id="KW-0472">Membrane</keyword>
<proteinExistence type="inferred from homology"/>
<keyword evidence="6" id="KW-1185">Reference proteome</keyword>
<keyword evidence="3" id="KW-0812">Transmembrane</keyword>
<comment type="similarity">
    <text evidence="1">Belongs to the aldehyde dehydrogenase family.</text>
</comment>
<keyword evidence="2" id="KW-0560">Oxidoreductase</keyword>
<feature type="domain" description="Aldehyde dehydrogenase" evidence="4">
    <location>
        <begin position="38"/>
        <end position="96"/>
    </location>
</feature>
<dbReference type="PANTHER" id="PTHR43570:SF16">
    <property type="entry name" value="ALDEHYDE DEHYDROGENASE TYPE III, ISOFORM Q"/>
    <property type="match status" value="1"/>
</dbReference>
<evidence type="ECO:0000259" key="4">
    <source>
        <dbReference type="Pfam" id="PF00171"/>
    </source>
</evidence>
<dbReference type="EMBL" id="UZAK01003421">
    <property type="protein sequence ID" value="VDO79666.1"/>
    <property type="molecule type" value="Genomic_DNA"/>
</dbReference>
<feature type="transmembrane region" description="Helical" evidence="3">
    <location>
        <begin position="121"/>
        <end position="144"/>
    </location>
</feature>
<dbReference type="InterPro" id="IPR015590">
    <property type="entry name" value="Aldehyde_DH_dom"/>
</dbReference>
<dbReference type="Pfam" id="PF00171">
    <property type="entry name" value="Aldedh"/>
    <property type="match status" value="1"/>
</dbReference>
<dbReference type="InterPro" id="IPR012394">
    <property type="entry name" value="Aldehyde_DH_NAD(P)"/>
</dbReference>
<dbReference type="GO" id="GO:0005737">
    <property type="term" value="C:cytoplasm"/>
    <property type="evidence" value="ECO:0007669"/>
    <property type="project" value="TreeGrafter"/>
</dbReference>
<dbReference type="GO" id="GO:0006081">
    <property type="term" value="P:aldehyde metabolic process"/>
    <property type="evidence" value="ECO:0007669"/>
    <property type="project" value="InterPro"/>
</dbReference>
<evidence type="ECO:0000313" key="6">
    <source>
        <dbReference type="Proteomes" id="UP000279833"/>
    </source>
</evidence>
<evidence type="ECO:0000256" key="3">
    <source>
        <dbReference type="SAM" id="Phobius"/>
    </source>
</evidence>
<dbReference type="GO" id="GO:0004029">
    <property type="term" value="F:aldehyde dehydrogenase (NAD+) activity"/>
    <property type="evidence" value="ECO:0007669"/>
    <property type="project" value="TreeGrafter"/>
</dbReference>
<evidence type="ECO:0000256" key="1">
    <source>
        <dbReference type="ARBA" id="ARBA00009986"/>
    </source>
</evidence>